<comment type="caution">
    <text evidence="2">The sequence shown here is derived from an EMBL/GenBank/DDBJ whole genome shotgun (WGS) entry which is preliminary data.</text>
</comment>
<name>A0A7W7ALS7_9SPHN</name>
<dbReference type="SUPFAM" id="SSF55781">
    <property type="entry name" value="GAF domain-like"/>
    <property type="match status" value="1"/>
</dbReference>
<protein>
    <submittedName>
        <fullName evidence="2">GAF domain-containing protein</fullName>
    </submittedName>
</protein>
<gene>
    <name evidence="2" type="ORF">GGQ96_002493</name>
</gene>
<sequence>MEADWKIEAERLATLEDYRLLDTPREPVFDAIVRQAAAGADAPIAMISLIDDRRQWFKAALGVDHREDPIDESICAHAIRGDALFEVPDASADARFAHFPAVARQGGIRFYAGVPLTMKNGARLGTLCVIDTERRDGLDAEERELLERLARRTVAAFELARDMHRDETLPADPAMADERVWLDQALSLMARASSALDRVEASAALAHLEQAIVTVEARRATL</sequence>
<feature type="domain" description="GAF" evidence="1">
    <location>
        <begin position="24"/>
        <end position="167"/>
    </location>
</feature>
<dbReference type="EMBL" id="JACHNY010000004">
    <property type="protein sequence ID" value="MBB4618357.1"/>
    <property type="molecule type" value="Genomic_DNA"/>
</dbReference>
<reference evidence="2 3" key="1">
    <citation type="submission" date="2020-08" db="EMBL/GenBank/DDBJ databases">
        <title>Genomic Encyclopedia of Type Strains, Phase IV (KMG-IV): sequencing the most valuable type-strain genomes for metagenomic binning, comparative biology and taxonomic classification.</title>
        <authorList>
            <person name="Goeker M."/>
        </authorList>
    </citation>
    <scope>NUCLEOTIDE SEQUENCE [LARGE SCALE GENOMIC DNA]</scope>
    <source>
        <strain evidence="2 3">DSM 15867</strain>
    </source>
</reference>
<dbReference type="PANTHER" id="PTHR43102">
    <property type="entry name" value="SLR1143 PROTEIN"/>
    <property type="match status" value="1"/>
</dbReference>
<organism evidence="2 3">
    <name type="scientific">Sphingomonas abaci</name>
    <dbReference type="NCBI Taxonomy" id="237611"/>
    <lineage>
        <taxon>Bacteria</taxon>
        <taxon>Pseudomonadati</taxon>
        <taxon>Pseudomonadota</taxon>
        <taxon>Alphaproteobacteria</taxon>
        <taxon>Sphingomonadales</taxon>
        <taxon>Sphingomonadaceae</taxon>
        <taxon>Sphingomonas</taxon>
    </lineage>
</organism>
<dbReference type="PANTHER" id="PTHR43102:SF2">
    <property type="entry name" value="GAF DOMAIN-CONTAINING PROTEIN"/>
    <property type="match status" value="1"/>
</dbReference>
<proteinExistence type="predicted"/>
<dbReference type="SMART" id="SM00065">
    <property type="entry name" value="GAF"/>
    <property type="match status" value="1"/>
</dbReference>
<evidence type="ECO:0000313" key="2">
    <source>
        <dbReference type="EMBL" id="MBB4618357.1"/>
    </source>
</evidence>
<dbReference type="AlphaFoldDB" id="A0A7W7ALS7"/>
<keyword evidence="3" id="KW-1185">Reference proteome</keyword>
<evidence type="ECO:0000259" key="1">
    <source>
        <dbReference type="SMART" id="SM00065"/>
    </source>
</evidence>
<dbReference type="InterPro" id="IPR029016">
    <property type="entry name" value="GAF-like_dom_sf"/>
</dbReference>
<dbReference type="Gene3D" id="3.30.450.40">
    <property type="match status" value="1"/>
</dbReference>
<dbReference type="Pfam" id="PF01590">
    <property type="entry name" value="GAF"/>
    <property type="match status" value="1"/>
</dbReference>
<accession>A0A7W7ALS7</accession>
<dbReference type="Proteomes" id="UP000574769">
    <property type="component" value="Unassembled WGS sequence"/>
</dbReference>
<dbReference type="InterPro" id="IPR003018">
    <property type="entry name" value="GAF"/>
</dbReference>
<dbReference type="RefSeq" id="WP_221239929.1">
    <property type="nucleotide sequence ID" value="NZ_JACHNY010000004.1"/>
</dbReference>
<evidence type="ECO:0000313" key="3">
    <source>
        <dbReference type="Proteomes" id="UP000574769"/>
    </source>
</evidence>